<keyword evidence="1 2" id="KW-0597">Phosphoprotein</keyword>
<dbReference type="STRING" id="530564.Psta_3339"/>
<evidence type="ECO:0000259" key="5">
    <source>
        <dbReference type="PROSITE" id="PS50110"/>
    </source>
</evidence>
<dbReference type="InterPro" id="IPR011006">
    <property type="entry name" value="CheY-like_superfamily"/>
</dbReference>
<sequence>MQAPNHVLHVDDDVSYTRLVARRMKTLGYSVISLNDPRGIETHVTSLQIGIILLDLDMPWRHGLEVLESLRKMPGDRRVIVLSGCISVGTVINAMALGADYLFFKDRFDFSELADAIASLQSRRRQWFRGAQQTARHQRLNRLERDRRAAEPGENTLSESSTGEQAMWDAVASHDDTKSAAPKGSRSPESRQIQELIRKRMLTKAALGRAERIADQLTPTLLQLALSRGMLTPEDAIRIAIAGKKTEAAIARELLSQKLCTATEIRQLEHQQSLLRPPLITILSTLGEIPKTENTASNTSVLAI</sequence>
<feature type="domain" description="Response regulatory" evidence="5">
    <location>
        <begin position="6"/>
        <end position="120"/>
    </location>
</feature>
<feature type="transmembrane region" description="Helical" evidence="4">
    <location>
        <begin position="79"/>
        <end position="104"/>
    </location>
</feature>
<dbReference type="InterPro" id="IPR001789">
    <property type="entry name" value="Sig_transdc_resp-reg_receiver"/>
</dbReference>
<accession>D2QXS6</accession>
<gene>
    <name evidence="6" type="ordered locus">Psta_3339</name>
</gene>
<evidence type="ECO:0000256" key="4">
    <source>
        <dbReference type="SAM" id="Phobius"/>
    </source>
</evidence>
<dbReference type="CDD" id="cd00156">
    <property type="entry name" value="REC"/>
    <property type="match status" value="1"/>
</dbReference>
<dbReference type="eggNOG" id="COG0745">
    <property type="taxonomic scope" value="Bacteria"/>
</dbReference>
<dbReference type="EMBL" id="CP001848">
    <property type="protein sequence ID" value="ADB18003.1"/>
    <property type="molecule type" value="Genomic_DNA"/>
</dbReference>
<dbReference type="SUPFAM" id="SSF52172">
    <property type="entry name" value="CheY-like"/>
    <property type="match status" value="1"/>
</dbReference>
<dbReference type="HOGENOM" id="CLU_914839_0_0_0"/>
<feature type="compositionally biased region" description="Polar residues" evidence="3">
    <location>
        <begin position="155"/>
        <end position="164"/>
    </location>
</feature>
<dbReference type="KEGG" id="psl:Psta_3339"/>
<feature type="region of interest" description="Disordered" evidence="3">
    <location>
        <begin position="173"/>
        <end position="192"/>
    </location>
</feature>
<name>D2QXS6_PIRSD</name>
<dbReference type="PROSITE" id="PS50110">
    <property type="entry name" value="RESPONSE_REGULATORY"/>
    <property type="match status" value="1"/>
</dbReference>
<dbReference type="GO" id="GO:0000160">
    <property type="term" value="P:phosphorelay signal transduction system"/>
    <property type="evidence" value="ECO:0007669"/>
    <property type="project" value="InterPro"/>
</dbReference>
<dbReference type="PANTHER" id="PTHR44591">
    <property type="entry name" value="STRESS RESPONSE REGULATOR PROTEIN 1"/>
    <property type="match status" value="1"/>
</dbReference>
<dbReference type="PANTHER" id="PTHR44591:SF3">
    <property type="entry name" value="RESPONSE REGULATORY DOMAIN-CONTAINING PROTEIN"/>
    <property type="match status" value="1"/>
</dbReference>
<dbReference type="SMART" id="SM00448">
    <property type="entry name" value="REC"/>
    <property type="match status" value="1"/>
</dbReference>
<feature type="region of interest" description="Disordered" evidence="3">
    <location>
        <begin position="138"/>
        <end position="165"/>
    </location>
</feature>
<dbReference type="InterPro" id="IPR050595">
    <property type="entry name" value="Bact_response_regulator"/>
</dbReference>
<dbReference type="OrthoDB" id="342399at2"/>
<dbReference type="AlphaFoldDB" id="D2QXS6"/>
<evidence type="ECO:0000256" key="3">
    <source>
        <dbReference type="SAM" id="MobiDB-lite"/>
    </source>
</evidence>
<evidence type="ECO:0000313" key="6">
    <source>
        <dbReference type="EMBL" id="ADB18003.1"/>
    </source>
</evidence>
<protein>
    <submittedName>
        <fullName evidence="6">Response regulator receiver protein</fullName>
    </submittedName>
</protein>
<feature type="compositionally biased region" description="Basic and acidic residues" evidence="3">
    <location>
        <begin position="141"/>
        <end position="151"/>
    </location>
</feature>
<proteinExistence type="predicted"/>
<organism evidence="6 7">
    <name type="scientific">Pirellula staleyi (strain ATCC 27377 / DSM 6068 / ICPB 4128)</name>
    <name type="common">Pirella staleyi</name>
    <dbReference type="NCBI Taxonomy" id="530564"/>
    <lineage>
        <taxon>Bacteria</taxon>
        <taxon>Pseudomonadati</taxon>
        <taxon>Planctomycetota</taxon>
        <taxon>Planctomycetia</taxon>
        <taxon>Pirellulales</taxon>
        <taxon>Pirellulaceae</taxon>
        <taxon>Pirellula</taxon>
    </lineage>
</organism>
<dbReference type="Pfam" id="PF00072">
    <property type="entry name" value="Response_reg"/>
    <property type="match status" value="1"/>
</dbReference>
<evidence type="ECO:0000256" key="2">
    <source>
        <dbReference type="PROSITE-ProRule" id="PRU00169"/>
    </source>
</evidence>
<reference evidence="6 7" key="1">
    <citation type="journal article" date="2009" name="Stand. Genomic Sci.">
        <title>Complete genome sequence of Pirellula staleyi type strain (ATCC 27377).</title>
        <authorList>
            <person name="Clum A."/>
            <person name="Tindall B.J."/>
            <person name="Sikorski J."/>
            <person name="Ivanova N."/>
            <person name="Mavrommatis K."/>
            <person name="Lucas S."/>
            <person name="Glavina del Rio T."/>
            <person name="Nolan M."/>
            <person name="Chen F."/>
            <person name="Tice H."/>
            <person name="Pitluck S."/>
            <person name="Cheng J.F."/>
            <person name="Chertkov O."/>
            <person name="Brettin T."/>
            <person name="Han C."/>
            <person name="Detter J.C."/>
            <person name="Kuske C."/>
            <person name="Bruce D."/>
            <person name="Goodwin L."/>
            <person name="Ovchinikova G."/>
            <person name="Pati A."/>
            <person name="Mikhailova N."/>
            <person name="Chen A."/>
            <person name="Palaniappan K."/>
            <person name="Land M."/>
            <person name="Hauser L."/>
            <person name="Chang Y.J."/>
            <person name="Jeffries C.D."/>
            <person name="Chain P."/>
            <person name="Rohde M."/>
            <person name="Goker M."/>
            <person name="Bristow J."/>
            <person name="Eisen J.A."/>
            <person name="Markowitz V."/>
            <person name="Hugenholtz P."/>
            <person name="Kyrpides N.C."/>
            <person name="Klenk H.P."/>
            <person name="Lapidus A."/>
        </authorList>
    </citation>
    <scope>NUCLEOTIDE SEQUENCE [LARGE SCALE GENOMIC DNA]</scope>
    <source>
        <strain evidence="7">ATCC 27377 / DSM 6068 / ICPB 4128</strain>
    </source>
</reference>
<dbReference type="Gene3D" id="3.40.50.2300">
    <property type="match status" value="1"/>
</dbReference>
<dbReference type="Proteomes" id="UP000001887">
    <property type="component" value="Chromosome"/>
</dbReference>
<feature type="modified residue" description="4-aspartylphosphate" evidence="2">
    <location>
        <position position="55"/>
    </location>
</feature>
<evidence type="ECO:0000313" key="7">
    <source>
        <dbReference type="Proteomes" id="UP000001887"/>
    </source>
</evidence>
<keyword evidence="4" id="KW-1133">Transmembrane helix</keyword>
<keyword evidence="7" id="KW-1185">Reference proteome</keyword>
<keyword evidence="4" id="KW-0472">Membrane</keyword>
<evidence type="ECO:0000256" key="1">
    <source>
        <dbReference type="ARBA" id="ARBA00022553"/>
    </source>
</evidence>
<keyword evidence="4" id="KW-0812">Transmembrane</keyword>